<feature type="coiled-coil region" evidence="1">
    <location>
        <begin position="624"/>
        <end position="815"/>
    </location>
</feature>
<proteinExistence type="predicted"/>
<reference evidence="2" key="2">
    <citation type="journal article" date="2022" name="Sci. Total Environ.">
        <title>Prevalence, transmission, and molecular epidemiology of tet(X)-positive bacteria among humans, animals, and environmental niches in China: An epidemiological, and genomic-based study.</title>
        <authorList>
            <person name="Dong N."/>
            <person name="Zeng Y."/>
            <person name="Cai C."/>
            <person name="Sun C."/>
            <person name="Lu J."/>
            <person name="Liu C."/>
            <person name="Zhou H."/>
            <person name="Sun Q."/>
            <person name="Shu L."/>
            <person name="Wang H."/>
            <person name="Wang Y."/>
            <person name="Wang S."/>
            <person name="Wu C."/>
            <person name="Chan E.W."/>
            <person name="Chen G."/>
            <person name="Shen Z."/>
            <person name="Chen S."/>
            <person name="Zhang R."/>
        </authorList>
    </citation>
    <scope>NUCLEOTIDE SEQUENCE</scope>
    <source>
        <strain evidence="2">DF46-2-2</strain>
    </source>
</reference>
<dbReference type="EMBL" id="JACANB010000005">
    <property type="protein sequence ID" value="MDM1696852.1"/>
    <property type="molecule type" value="Genomic_DNA"/>
</dbReference>
<accession>A0AAW7DWS8</accession>
<keyword evidence="2" id="KW-0067">ATP-binding</keyword>
<gene>
    <name evidence="2" type="ORF">HX099_09310</name>
</gene>
<feature type="coiled-coil region" evidence="1">
    <location>
        <begin position="484"/>
        <end position="539"/>
    </location>
</feature>
<reference evidence="2" key="1">
    <citation type="submission" date="2020-06" db="EMBL/GenBank/DDBJ databases">
        <authorList>
            <person name="Dong N."/>
        </authorList>
    </citation>
    <scope>NUCLEOTIDE SEQUENCE</scope>
    <source>
        <strain evidence="2">DF46-2-2</strain>
    </source>
</reference>
<organism evidence="2 3">
    <name type="scientific">Thiopseudomonas alkaliphila</name>
    <dbReference type="NCBI Taxonomy" id="1697053"/>
    <lineage>
        <taxon>Bacteria</taxon>
        <taxon>Pseudomonadati</taxon>
        <taxon>Pseudomonadota</taxon>
        <taxon>Gammaproteobacteria</taxon>
        <taxon>Pseudomonadales</taxon>
        <taxon>Pseudomonadaceae</taxon>
        <taxon>Thiopseudomonas</taxon>
    </lineage>
</organism>
<evidence type="ECO:0000313" key="3">
    <source>
        <dbReference type="Proteomes" id="UP001173465"/>
    </source>
</evidence>
<keyword evidence="2" id="KW-0547">Nucleotide-binding</keyword>
<name>A0AAW7DWS8_9GAMM</name>
<dbReference type="InterPro" id="IPR021979">
    <property type="entry name" value="DUF3584"/>
</dbReference>
<keyword evidence="1" id="KW-0175">Coiled coil</keyword>
<comment type="caution">
    <text evidence="2">The sequence shown here is derived from an EMBL/GenBank/DDBJ whole genome shotgun (WGS) entry which is preliminary data.</text>
</comment>
<dbReference type="RefSeq" id="WP_286594110.1">
    <property type="nucleotide sequence ID" value="NZ_JACANB010000005.1"/>
</dbReference>
<evidence type="ECO:0000313" key="2">
    <source>
        <dbReference type="EMBL" id="MDM1696852.1"/>
    </source>
</evidence>
<protein>
    <submittedName>
        <fullName evidence="2">ATP-binding protein</fullName>
    </submittedName>
</protein>
<feature type="coiled-coil region" evidence="1">
    <location>
        <begin position="385"/>
        <end position="437"/>
    </location>
</feature>
<dbReference type="GO" id="GO:0005524">
    <property type="term" value="F:ATP binding"/>
    <property type="evidence" value="ECO:0007669"/>
    <property type="project" value="UniProtKB-KW"/>
</dbReference>
<evidence type="ECO:0000256" key="1">
    <source>
        <dbReference type="SAM" id="Coils"/>
    </source>
</evidence>
<dbReference type="Pfam" id="PF12128">
    <property type="entry name" value="DUF3584"/>
    <property type="match status" value="1"/>
</dbReference>
<dbReference type="Proteomes" id="UP001173465">
    <property type="component" value="Unassembled WGS sequence"/>
</dbReference>
<dbReference type="AlphaFoldDB" id="A0AAW7DWS8"/>
<sequence>MSHLLRIIMIHGHLDGIVELALDGHTNICGTNASGKTTLQRLIPVFYGERPNNVVPKTRKKFDQYYLPHSNAYLIYEYRRETGTVCHVAITRKKDDGVSYRFINAAYSPELYISSDAQGKLQAYSYQEFTAGLRQRGIESSHRIDTISEYRSIIQNDFSLLTGSLPRAESTRLRQTALRYSLAENPHRLRHIEKLVSAVHAKEGKMDTLKTMLAAIFEDEGVALPTTRIKGAQVREWVQQVRQSRRLSGLKNDIVGLSKQVDSLNVTEQTLWQLQPLLLKDANELECQCADQDAAIKKSKRDLALQEEQYEHQRHTLNSQYSQVSSDLTQVEVDLNDIELRHETFIQADMQGLEHAVNQLPEWRAERDELATHLQLLREAEGGSRQRFESRKLELSEQLNEFVEKVSHQQQKIRNDEQELRAQQAQQQRLLEQEHQQQRQLLHDEFQNKHTAIIEQQADVKARLAVSLLSAAEQQDLDAEQARVDDVQLQLSNQSDAVERLREAYERCKTQQDQHLEEIKAQRKALRNAEQRYQQLKLQQAPTPGSLRHFLQQQVPGWQHSVGKVIREDLLERTDLAPSMTAAVVSEDTAVATLEQQLFNIRLDLAAINLPSYAQDDQALAASIEQALSQVRSIEQQLSALEDIQKTLNANAELQSDLLHKGRQTRERYNNDLRFAREARQRLLERYQQLQQQRKQALQEQQQQLVKQLEALKNQQKHALHERDSAFKEMLLEYQADWQQALQVLRDQIDQHEKNISAKRRETEQQVHELQIALERELREQGIDPEKLKDIEQRLKAIRQQVTETEQRRNELDDYRNFMRVDWQLRKPDLLAQEHLLKQQKIDLAEQLAAHKQQFLDQQKHALLLIKSSEQQLEQQRQLRDQVLPLLKQLEQLPMPEEPLGSEADKSTGDCAERIERARRALQEKQQLDVGVKNNLQVFERELLKDATVSFSDMWASQQQRLGFAPSPQACLAAYQEMLRILQDQQLNLLAQGRNYGADLQGFFTVFSDLNRRISAQSRRLSEEVSEEFVLEGITKSEVRIQSTIDELGFWKPLKDFAKLYAAWEQDTERLPSDAYLDALSAVADLLRNDQQFTFESLLRLELHLNEGGADLVIRNDRQLLESSSHGMAYLILCKYLLAFTRLLRGKAQVTIHWPIDEIGTLAYYNVEKLFKACENNNIFIVGAFPNPESDVLTLFKHRYLIEKDNRKGARSQLKRIEPKLSRLAQRLQQRREEIAQ</sequence>